<keyword evidence="3" id="KW-1185">Reference proteome</keyword>
<dbReference type="EMBL" id="JXZB01000004">
    <property type="protein sequence ID" value="KIQ62408.1"/>
    <property type="molecule type" value="Genomic_DNA"/>
</dbReference>
<dbReference type="RefSeq" id="WP_043914379.1">
    <property type="nucleotide sequence ID" value="NZ_JXZB01000004.1"/>
</dbReference>
<dbReference type="STRING" id="2064.TR51_25555"/>
<dbReference type="InterPro" id="IPR020109">
    <property type="entry name" value="Holin_r1t"/>
</dbReference>
<keyword evidence="1" id="KW-0472">Membrane</keyword>
<dbReference type="AlphaFoldDB" id="A0A0D0PUW0"/>
<dbReference type="Pfam" id="PF16945">
    <property type="entry name" value="Phage_r1t_holin"/>
    <property type="match status" value="1"/>
</dbReference>
<dbReference type="OrthoDB" id="3394330at2"/>
<proteinExistence type="predicted"/>
<keyword evidence="1" id="KW-0812">Transmembrane</keyword>
<dbReference type="PATRIC" id="fig|2064.6.peg.5431"/>
<gene>
    <name evidence="2" type="ORF">TR51_25555</name>
</gene>
<reference evidence="2 3" key="1">
    <citation type="submission" date="2015-02" db="EMBL/GenBank/DDBJ databases">
        <title>Draft genome sequence of Kitasatospora griseola MF730-N6, a bafilomycin, terpentecin and satosporin producer.</title>
        <authorList>
            <person name="Arens J.C."/>
            <person name="Haltli B."/>
            <person name="Kerr R.G."/>
        </authorList>
    </citation>
    <scope>NUCLEOTIDE SEQUENCE [LARGE SCALE GENOMIC DNA]</scope>
    <source>
        <strain evidence="2 3">MF730-N6</strain>
    </source>
</reference>
<evidence type="ECO:0000256" key="1">
    <source>
        <dbReference type="SAM" id="Phobius"/>
    </source>
</evidence>
<evidence type="ECO:0000313" key="3">
    <source>
        <dbReference type="Proteomes" id="UP000032066"/>
    </source>
</evidence>
<organism evidence="2 3">
    <name type="scientific">Kitasatospora griseola</name>
    <name type="common">Streptomyces griseolosporeus</name>
    <dbReference type="NCBI Taxonomy" id="2064"/>
    <lineage>
        <taxon>Bacteria</taxon>
        <taxon>Bacillati</taxon>
        <taxon>Actinomycetota</taxon>
        <taxon>Actinomycetes</taxon>
        <taxon>Kitasatosporales</taxon>
        <taxon>Streptomycetaceae</taxon>
        <taxon>Kitasatospora</taxon>
    </lineage>
</organism>
<sequence>MFTKAFALDTAIRVLRTFAQTLIAALGLDSMDAIHAPWPQALAVAGGAAIMALLTALAGVPTGPAGAKKTT</sequence>
<name>A0A0D0PUW0_KITGR</name>
<feature type="transmembrane region" description="Helical" evidence="1">
    <location>
        <begin position="38"/>
        <end position="60"/>
    </location>
</feature>
<keyword evidence="1" id="KW-1133">Transmembrane helix</keyword>
<evidence type="ECO:0008006" key="4">
    <source>
        <dbReference type="Google" id="ProtNLM"/>
    </source>
</evidence>
<accession>A0A0D0PUW0</accession>
<protein>
    <recommendedName>
        <fullName evidence="4">Holin</fullName>
    </recommendedName>
</protein>
<evidence type="ECO:0000313" key="2">
    <source>
        <dbReference type="EMBL" id="KIQ62408.1"/>
    </source>
</evidence>
<comment type="caution">
    <text evidence="2">The sequence shown here is derived from an EMBL/GenBank/DDBJ whole genome shotgun (WGS) entry which is preliminary data.</text>
</comment>
<dbReference type="Proteomes" id="UP000032066">
    <property type="component" value="Unassembled WGS sequence"/>
</dbReference>